<protein>
    <submittedName>
        <fullName evidence="2">Uncharacterized protein</fullName>
    </submittedName>
</protein>
<dbReference type="EMBL" id="JAYWIO010000005">
    <property type="protein sequence ID" value="KAK7260177.1"/>
    <property type="molecule type" value="Genomic_DNA"/>
</dbReference>
<dbReference type="Proteomes" id="UP001372338">
    <property type="component" value="Unassembled WGS sequence"/>
</dbReference>
<dbReference type="PANTHER" id="PTHR31029">
    <property type="entry name" value="CYCLIN-DEPENDENT KINASE-LIKE PROTEIN"/>
    <property type="match status" value="1"/>
</dbReference>
<evidence type="ECO:0000256" key="1">
    <source>
        <dbReference type="SAM" id="MobiDB-lite"/>
    </source>
</evidence>
<sequence>MEDRRWTRDWVGPKRKREDRGGRVDAEPYHRNSLQMASLLLDVLNPIGVVARNMQGSICFVQLNAKGFKFGISTSAWSNLKVRRKEQKLLHKLVRIEGSFFDMLLNPPLRNLRVEENTICDPHYMEDMCQRSEGPSLVKITVMPGFYVWDMVLRCKVLCNINLQPK</sequence>
<reference evidence="2 3" key="1">
    <citation type="submission" date="2024-01" db="EMBL/GenBank/DDBJ databases">
        <title>The genomes of 5 underutilized Papilionoideae crops provide insights into root nodulation and disease resistanc.</title>
        <authorList>
            <person name="Yuan L."/>
        </authorList>
    </citation>
    <scope>NUCLEOTIDE SEQUENCE [LARGE SCALE GENOMIC DNA]</scope>
    <source>
        <strain evidence="2">ZHUSHIDOU_FW_LH</strain>
        <tissue evidence="2">Leaf</tissue>
    </source>
</reference>
<dbReference type="AlphaFoldDB" id="A0AAN9EM73"/>
<accession>A0AAN9EM73</accession>
<comment type="caution">
    <text evidence="2">The sequence shown here is derived from an EMBL/GenBank/DDBJ whole genome shotgun (WGS) entry which is preliminary data.</text>
</comment>
<name>A0AAN9EM73_CROPI</name>
<evidence type="ECO:0000313" key="3">
    <source>
        <dbReference type="Proteomes" id="UP001372338"/>
    </source>
</evidence>
<organism evidence="2 3">
    <name type="scientific">Crotalaria pallida</name>
    <name type="common">Smooth rattlebox</name>
    <name type="synonym">Crotalaria striata</name>
    <dbReference type="NCBI Taxonomy" id="3830"/>
    <lineage>
        <taxon>Eukaryota</taxon>
        <taxon>Viridiplantae</taxon>
        <taxon>Streptophyta</taxon>
        <taxon>Embryophyta</taxon>
        <taxon>Tracheophyta</taxon>
        <taxon>Spermatophyta</taxon>
        <taxon>Magnoliopsida</taxon>
        <taxon>eudicotyledons</taxon>
        <taxon>Gunneridae</taxon>
        <taxon>Pentapetalae</taxon>
        <taxon>rosids</taxon>
        <taxon>fabids</taxon>
        <taxon>Fabales</taxon>
        <taxon>Fabaceae</taxon>
        <taxon>Papilionoideae</taxon>
        <taxon>50 kb inversion clade</taxon>
        <taxon>genistoids sensu lato</taxon>
        <taxon>core genistoids</taxon>
        <taxon>Crotalarieae</taxon>
        <taxon>Crotalaria</taxon>
    </lineage>
</organism>
<evidence type="ECO:0000313" key="2">
    <source>
        <dbReference type="EMBL" id="KAK7260177.1"/>
    </source>
</evidence>
<dbReference type="PANTHER" id="PTHR31029:SF3">
    <property type="entry name" value="IRK-INTERACTING PROTEIN"/>
    <property type="match status" value="1"/>
</dbReference>
<feature type="region of interest" description="Disordered" evidence="1">
    <location>
        <begin position="1"/>
        <end position="26"/>
    </location>
</feature>
<keyword evidence="3" id="KW-1185">Reference proteome</keyword>
<gene>
    <name evidence="2" type="ORF">RIF29_25998</name>
</gene>
<proteinExistence type="predicted"/>
<dbReference type="InterPro" id="IPR042316">
    <property type="entry name" value="IRKI-like"/>
</dbReference>